<keyword evidence="3" id="KW-1185">Reference proteome</keyword>
<reference evidence="2 3" key="1">
    <citation type="submission" date="2019-07" db="EMBL/GenBank/DDBJ databases">
        <authorList>
            <person name="Jastrzebski P J."/>
            <person name="Paukszto L."/>
            <person name="Jastrzebski P J."/>
        </authorList>
    </citation>
    <scope>NUCLEOTIDE SEQUENCE [LARGE SCALE GENOMIC DNA]</scope>
    <source>
        <strain evidence="2 3">WMS-il1</strain>
    </source>
</reference>
<feature type="domain" description="Rtel1 helicase ARCH" evidence="1">
    <location>
        <begin position="13"/>
        <end position="154"/>
    </location>
</feature>
<dbReference type="GO" id="GO:0070182">
    <property type="term" value="F:DNA polymerase binding"/>
    <property type="evidence" value="ECO:0007669"/>
    <property type="project" value="TreeGrafter"/>
</dbReference>
<protein>
    <recommendedName>
        <fullName evidence="1">Rtel1 helicase ARCH domain-containing protein</fullName>
    </recommendedName>
</protein>
<dbReference type="AlphaFoldDB" id="A0A564Y8U9"/>
<sequence length="201" mass="21699">MERILDGLGETAPPSGTIKPGEYIFEILGQAGITPGNQAQTQELVDQIIGASISMEITKFRRGRGLSHVAEFLQKVFSDKTTGNSLSLLSRKSSASCFRVHIKVEVPVAQSFREAASAAVTDVWGNNPIQIGEEEGGSTKQAKNVCLSYWCLTPGKAMHELLALNVRNIILTSGTLYPISSLQAELDLHSAIVLQNPHVIN</sequence>
<dbReference type="Pfam" id="PF23109">
    <property type="entry name" value="ARCH_RTEL1"/>
    <property type="match status" value="1"/>
</dbReference>
<dbReference type="InterPro" id="IPR057498">
    <property type="entry name" value="Rtel1_ARCH"/>
</dbReference>
<dbReference type="PANTHER" id="PTHR11472">
    <property type="entry name" value="DNA REPAIR DEAD HELICASE RAD3/XP-D SUBFAMILY MEMBER"/>
    <property type="match status" value="1"/>
</dbReference>
<dbReference type="GO" id="GO:0090657">
    <property type="term" value="P:telomeric loop disassembly"/>
    <property type="evidence" value="ECO:0007669"/>
    <property type="project" value="TreeGrafter"/>
</dbReference>
<dbReference type="GO" id="GO:0003678">
    <property type="term" value="F:DNA helicase activity"/>
    <property type="evidence" value="ECO:0007669"/>
    <property type="project" value="TreeGrafter"/>
</dbReference>
<evidence type="ECO:0000313" key="2">
    <source>
        <dbReference type="EMBL" id="VUZ43178.1"/>
    </source>
</evidence>
<name>A0A564Y8U9_HYMDI</name>
<evidence type="ECO:0000313" key="3">
    <source>
        <dbReference type="Proteomes" id="UP000321570"/>
    </source>
</evidence>
<dbReference type="GO" id="GO:1904430">
    <property type="term" value="P:negative regulation of t-circle formation"/>
    <property type="evidence" value="ECO:0007669"/>
    <property type="project" value="TreeGrafter"/>
</dbReference>
<proteinExistence type="predicted"/>
<dbReference type="GO" id="GO:0010569">
    <property type="term" value="P:regulation of double-strand break repair via homologous recombination"/>
    <property type="evidence" value="ECO:0007669"/>
    <property type="project" value="TreeGrafter"/>
</dbReference>
<evidence type="ECO:0000259" key="1">
    <source>
        <dbReference type="Pfam" id="PF23109"/>
    </source>
</evidence>
<dbReference type="PANTHER" id="PTHR11472:SF34">
    <property type="entry name" value="REGULATOR OF TELOMERE ELONGATION HELICASE 1"/>
    <property type="match status" value="1"/>
</dbReference>
<organism evidence="2 3">
    <name type="scientific">Hymenolepis diminuta</name>
    <name type="common">Rat tapeworm</name>
    <dbReference type="NCBI Taxonomy" id="6216"/>
    <lineage>
        <taxon>Eukaryota</taxon>
        <taxon>Metazoa</taxon>
        <taxon>Spiralia</taxon>
        <taxon>Lophotrochozoa</taxon>
        <taxon>Platyhelminthes</taxon>
        <taxon>Cestoda</taxon>
        <taxon>Eucestoda</taxon>
        <taxon>Cyclophyllidea</taxon>
        <taxon>Hymenolepididae</taxon>
        <taxon>Hymenolepis</taxon>
    </lineage>
</organism>
<accession>A0A564Y8U9</accession>
<feature type="non-terminal residue" evidence="2">
    <location>
        <position position="201"/>
    </location>
</feature>
<dbReference type="GO" id="GO:0005634">
    <property type="term" value="C:nucleus"/>
    <property type="evidence" value="ECO:0007669"/>
    <property type="project" value="TreeGrafter"/>
</dbReference>
<dbReference type="EMBL" id="CABIJS010000111">
    <property type="protein sequence ID" value="VUZ43178.1"/>
    <property type="molecule type" value="Genomic_DNA"/>
</dbReference>
<gene>
    <name evidence="2" type="ORF">WMSIL1_LOCUS4089</name>
</gene>
<dbReference type="GO" id="GO:0005524">
    <property type="term" value="F:ATP binding"/>
    <property type="evidence" value="ECO:0007669"/>
    <property type="project" value="TreeGrafter"/>
</dbReference>
<dbReference type="InterPro" id="IPR045028">
    <property type="entry name" value="DinG/Rad3-like"/>
</dbReference>
<dbReference type="GO" id="GO:0045910">
    <property type="term" value="P:negative regulation of DNA recombination"/>
    <property type="evidence" value="ECO:0007669"/>
    <property type="project" value="TreeGrafter"/>
</dbReference>
<dbReference type="Proteomes" id="UP000321570">
    <property type="component" value="Unassembled WGS sequence"/>
</dbReference>